<dbReference type="GO" id="GO:0008616">
    <property type="term" value="P:tRNA queuosine(34) biosynthetic process"/>
    <property type="evidence" value="ECO:0007669"/>
    <property type="project" value="UniProtKB-KW"/>
</dbReference>
<dbReference type="InterPro" id="IPR003699">
    <property type="entry name" value="QueA"/>
</dbReference>
<dbReference type="PANTHER" id="PTHR30307">
    <property type="entry name" value="S-ADENOSYLMETHIONINE:TRNA RIBOSYLTRANSFERASE-ISOMERASE"/>
    <property type="match status" value="1"/>
</dbReference>
<evidence type="ECO:0000256" key="2">
    <source>
        <dbReference type="ARBA" id="ARBA00022679"/>
    </source>
</evidence>
<evidence type="ECO:0000256" key="1">
    <source>
        <dbReference type="ARBA" id="ARBA00022490"/>
    </source>
</evidence>
<accession>A0A380T8Y3</accession>
<dbReference type="Gene3D" id="2.40.10.240">
    <property type="entry name" value="QueA-like"/>
    <property type="match status" value="1"/>
</dbReference>
<protein>
    <submittedName>
        <fullName evidence="5">S-adenosylmethionine:tRNA ribosyltransferase-isomerase</fullName>
    </submittedName>
</protein>
<proteinExistence type="inferred from homology"/>
<evidence type="ECO:0000256" key="3">
    <source>
        <dbReference type="ARBA" id="ARBA00022691"/>
    </source>
</evidence>
<dbReference type="HAMAP" id="MF_00113">
    <property type="entry name" value="QueA"/>
    <property type="match status" value="1"/>
</dbReference>
<dbReference type="PANTHER" id="PTHR30307:SF0">
    <property type="entry name" value="S-ADENOSYLMETHIONINE:TRNA RIBOSYLTRANSFERASE-ISOMERASE"/>
    <property type="match status" value="1"/>
</dbReference>
<dbReference type="AlphaFoldDB" id="A0A380T8Y3"/>
<dbReference type="InterPro" id="IPR036100">
    <property type="entry name" value="QueA_sf"/>
</dbReference>
<dbReference type="NCBIfam" id="TIGR00113">
    <property type="entry name" value="queA"/>
    <property type="match status" value="1"/>
</dbReference>
<reference evidence="5" key="1">
    <citation type="submission" date="2018-07" db="EMBL/GenBank/DDBJ databases">
        <authorList>
            <person name="Quirk P.G."/>
            <person name="Krulwich T.A."/>
        </authorList>
    </citation>
    <scope>NUCLEOTIDE SEQUENCE</scope>
</reference>
<dbReference type="Gene3D" id="3.40.1780.10">
    <property type="entry name" value="QueA-like"/>
    <property type="match status" value="1"/>
</dbReference>
<dbReference type="NCBIfam" id="NF001140">
    <property type="entry name" value="PRK00147.1"/>
    <property type="match status" value="1"/>
</dbReference>
<keyword evidence="4" id="KW-0671">Queuosine biosynthesis</keyword>
<dbReference type="EMBL" id="UIDG01000013">
    <property type="protein sequence ID" value="SUS03723.1"/>
    <property type="molecule type" value="Genomic_DNA"/>
</dbReference>
<evidence type="ECO:0000313" key="5">
    <source>
        <dbReference type="EMBL" id="SUS03723.1"/>
    </source>
</evidence>
<dbReference type="GO" id="GO:0051075">
    <property type="term" value="F:S-adenosylmethionine:tRNA ribosyltransferase-isomerase activity"/>
    <property type="evidence" value="ECO:0007669"/>
    <property type="project" value="TreeGrafter"/>
</dbReference>
<keyword evidence="1" id="KW-0963">Cytoplasm</keyword>
<dbReference type="SUPFAM" id="SSF111337">
    <property type="entry name" value="QueA-like"/>
    <property type="match status" value="1"/>
</dbReference>
<dbReference type="Pfam" id="PF02547">
    <property type="entry name" value="Queuosine_synth"/>
    <property type="match status" value="1"/>
</dbReference>
<evidence type="ECO:0000256" key="4">
    <source>
        <dbReference type="ARBA" id="ARBA00022785"/>
    </source>
</evidence>
<dbReference type="InterPro" id="IPR042119">
    <property type="entry name" value="QueA_dom2"/>
</dbReference>
<sequence>MQLADFDFELPRECIALRPVVPRDTARLLAVGAGLSDHRVEDLPSLLAPGDLLVLNDTKVMPARLIGRRGSVAIEATLIAPMAPDRWRALVRPARRLKPGQRIDWAAGFSAEVVAKEPAGTIVLAFDRAGEELMAAIESFGAMPLPPYIKRPRGRDERDVRDYQTVFARHAGAIAAPTAGLHFTGALMQALAQRGIGIAFVTLHVGAGTFLPVTAARPEEHIMHAEWGTISPDAATAVAQAKAAGGRVVAVGTTVLRLLETAADGAGGVRPFTGETDLFILPGFRFRVVDRLLSNFHLPRSTLFMLVAAFSGLARIRAAYAHAIAAGYRFYSYGDCCLLEPAAEVPQP</sequence>
<dbReference type="InterPro" id="IPR042118">
    <property type="entry name" value="QueA_dom1"/>
</dbReference>
<organism evidence="5">
    <name type="scientific">metagenome</name>
    <dbReference type="NCBI Taxonomy" id="256318"/>
    <lineage>
        <taxon>unclassified sequences</taxon>
        <taxon>metagenomes</taxon>
    </lineage>
</organism>
<gene>
    <name evidence="5" type="primary">queA</name>
    <name evidence="5" type="ORF">DF3PB_110024</name>
</gene>
<keyword evidence="2 5" id="KW-0808">Transferase</keyword>
<name>A0A380T8Y3_9ZZZZ</name>
<keyword evidence="3" id="KW-0949">S-adenosyl-L-methionine</keyword>
<keyword evidence="5" id="KW-0413">Isomerase</keyword>